<proteinExistence type="predicted"/>
<accession>A0A1H6X4V5</accession>
<reference evidence="1 2" key="1">
    <citation type="submission" date="2016-10" db="EMBL/GenBank/DDBJ databases">
        <authorList>
            <person name="de Groot N.N."/>
        </authorList>
    </citation>
    <scope>NUCLEOTIDE SEQUENCE [LARGE SCALE GENOMIC DNA]</scope>
    <source>
        <strain evidence="1 2">DSM 1041</strain>
    </source>
</reference>
<gene>
    <name evidence="1" type="ORF">SAMN04244579_03624</name>
</gene>
<organism evidence="1 2">
    <name type="scientific">Azotobacter beijerinckii</name>
    <dbReference type="NCBI Taxonomy" id="170623"/>
    <lineage>
        <taxon>Bacteria</taxon>
        <taxon>Pseudomonadati</taxon>
        <taxon>Pseudomonadota</taxon>
        <taxon>Gammaproteobacteria</taxon>
        <taxon>Pseudomonadales</taxon>
        <taxon>Pseudomonadaceae</taxon>
        <taxon>Azotobacter</taxon>
    </lineage>
</organism>
<dbReference type="Proteomes" id="UP000199005">
    <property type="component" value="Unassembled WGS sequence"/>
</dbReference>
<dbReference type="EMBL" id="FNYO01000057">
    <property type="protein sequence ID" value="SEJ24183.1"/>
    <property type="molecule type" value="Genomic_DNA"/>
</dbReference>
<name>A0A1H6X4V5_9GAMM</name>
<dbReference type="STRING" id="170623.SAMN04244579_03624"/>
<dbReference type="RefSeq" id="WP_139211208.1">
    <property type="nucleotide sequence ID" value="NZ_FNYO01000057.1"/>
</dbReference>
<sequence length="127" mass="14394">MLTFDNKGEPQLRAIPSGADVFTPESLPNWIHNPFGARSDFLPVMLQAIGKRLSSPRRRRIAGTKKEPPPERQGLVVWAEKGWLAFERKPRAVHPNGLCFQVHEMWGSRVCLKNRFAPFGDQKTAAF</sequence>
<evidence type="ECO:0000313" key="1">
    <source>
        <dbReference type="EMBL" id="SEJ24183.1"/>
    </source>
</evidence>
<dbReference type="AlphaFoldDB" id="A0A1H6X4V5"/>
<protein>
    <submittedName>
        <fullName evidence="1">Uncharacterized protein</fullName>
    </submittedName>
</protein>
<evidence type="ECO:0000313" key="2">
    <source>
        <dbReference type="Proteomes" id="UP000199005"/>
    </source>
</evidence>